<feature type="transmembrane region" description="Helical" evidence="1">
    <location>
        <begin position="20"/>
        <end position="37"/>
    </location>
</feature>
<reference evidence="3" key="1">
    <citation type="journal article" date="2019" name="Int. J. Syst. Evol. Microbiol.">
        <title>The Global Catalogue of Microorganisms (GCM) 10K type strain sequencing project: providing services to taxonomists for standard genome sequencing and annotation.</title>
        <authorList>
            <consortium name="The Broad Institute Genomics Platform"/>
            <consortium name="The Broad Institute Genome Sequencing Center for Infectious Disease"/>
            <person name="Wu L."/>
            <person name="Ma J."/>
        </authorList>
    </citation>
    <scope>NUCLEOTIDE SEQUENCE [LARGE SCALE GENOMIC DNA]</scope>
    <source>
        <strain evidence="3">KCTC 52416</strain>
    </source>
</reference>
<evidence type="ECO:0000256" key="1">
    <source>
        <dbReference type="SAM" id="Phobius"/>
    </source>
</evidence>
<organism evidence="2 3">
    <name type="scientific">Parapedobacter deserti</name>
    <dbReference type="NCBI Taxonomy" id="1912957"/>
    <lineage>
        <taxon>Bacteria</taxon>
        <taxon>Pseudomonadati</taxon>
        <taxon>Bacteroidota</taxon>
        <taxon>Sphingobacteriia</taxon>
        <taxon>Sphingobacteriales</taxon>
        <taxon>Sphingobacteriaceae</taxon>
        <taxon>Parapedobacter</taxon>
    </lineage>
</organism>
<proteinExistence type="predicted"/>
<keyword evidence="1" id="KW-0472">Membrane</keyword>
<sequence>MLGASVTGIVRLFSLDYVKLVAIALVIASPIAWWAMSDCLAGFAYRIDIAWWLFALAGLSAVVIAPLTVRWQVIRAAVANPVDSLRNE</sequence>
<keyword evidence="1" id="KW-1133">Transmembrane helix</keyword>
<keyword evidence="1" id="KW-0812">Transmembrane</keyword>
<gene>
    <name evidence="2" type="ORF">ACFOET_00355</name>
</gene>
<dbReference type="EMBL" id="JBHRTA010000003">
    <property type="protein sequence ID" value="MFC3196050.1"/>
    <property type="molecule type" value="Genomic_DNA"/>
</dbReference>
<evidence type="ECO:0000313" key="2">
    <source>
        <dbReference type="EMBL" id="MFC3196050.1"/>
    </source>
</evidence>
<dbReference type="Proteomes" id="UP001595526">
    <property type="component" value="Unassembled WGS sequence"/>
</dbReference>
<name>A0ABV7JD75_9SPHI</name>
<comment type="caution">
    <text evidence="2">The sequence shown here is derived from an EMBL/GenBank/DDBJ whole genome shotgun (WGS) entry which is preliminary data.</text>
</comment>
<evidence type="ECO:0000313" key="3">
    <source>
        <dbReference type="Proteomes" id="UP001595526"/>
    </source>
</evidence>
<accession>A0ABV7JD75</accession>
<keyword evidence="3" id="KW-1185">Reference proteome</keyword>
<dbReference type="RefSeq" id="WP_379018380.1">
    <property type="nucleotide sequence ID" value="NZ_JBHRTA010000003.1"/>
</dbReference>
<protein>
    <submittedName>
        <fullName evidence="2">ABC transporter permease</fullName>
    </submittedName>
</protein>
<feature type="transmembrane region" description="Helical" evidence="1">
    <location>
        <begin position="49"/>
        <end position="69"/>
    </location>
</feature>